<feature type="transmembrane region" description="Helical" evidence="1">
    <location>
        <begin position="147"/>
        <end position="164"/>
    </location>
</feature>
<gene>
    <name evidence="2" type="ORF">HHL11_27575</name>
</gene>
<evidence type="ECO:0000313" key="2">
    <source>
        <dbReference type="EMBL" id="NML47540.1"/>
    </source>
</evidence>
<feature type="transmembrane region" description="Helical" evidence="1">
    <location>
        <begin position="110"/>
        <end position="135"/>
    </location>
</feature>
<keyword evidence="3" id="KW-1185">Reference proteome</keyword>
<evidence type="ECO:0008006" key="4">
    <source>
        <dbReference type="Google" id="ProtNLM"/>
    </source>
</evidence>
<reference evidence="2 3" key="1">
    <citation type="submission" date="2020-04" db="EMBL/GenBank/DDBJ databases">
        <title>Ramlibacter sp. G-1-2-2 isolated from soil.</title>
        <authorList>
            <person name="Dahal R.H."/>
        </authorList>
    </citation>
    <scope>NUCLEOTIDE SEQUENCE [LARGE SCALE GENOMIC DNA]</scope>
    <source>
        <strain evidence="2 3">G-1-2-2</strain>
    </source>
</reference>
<organism evidence="2 3">
    <name type="scientific">Ramlibacter agri</name>
    <dbReference type="NCBI Taxonomy" id="2728837"/>
    <lineage>
        <taxon>Bacteria</taxon>
        <taxon>Pseudomonadati</taxon>
        <taxon>Pseudomonadota</taxon>
        <taxon>Betaproteobacteria</taxon>
        <taxon>Burkholderiales</taxon>
        <taxon>Comamonadaceae</taxon>
        <taxon>Ramlibacter</taxon>
    </lineage>
</organism>
<dbReference type="Proteomes" id="UP000541185">
    <property type="component" value="Unassembled WGS sequence"/>
</dbReference>
<name>A0A848HDI6_9BURK</name>
<keyword evidence="1" id="KW-0812">Transmembrane</keyword>
<protein>
    <recommendedName>
        <fullName evidence="4">Sodium:proline symporter</fullName>
    </recommendedName>
</protein>
<dbReference type="EMBL" id="JABBFX010000003">
    <property type="protein sequence ID" value="NML47540.1"/>
    <property type="molecule type" value="Genomic_DNA"/>
</dbReference>
<comment type="caution">
    <text evidence="2">The sequence shown here is derived from an EMBL/GenBank/DDBJ whole genome shotgun (WGS) entry which is preliminary data.</text>
</comment>
<feature type="transmembrane region" description="Helical" evidence="1">
    <location>
        <begin position="17"/>
        <end position="38"/>
    </location>
</feature>
<keyword evidence="1" id="KW-1133">Transmembrane helix</keyword>
<evidence type="ECO:0000313" key="3">
    <source>
        <dbReference type="Proteomes" id="UP000541185"/>
    </source>
</evidence>
<feature type="transmembrane region" description="Helical" evidence="1">
    <location>
        <begin position="74"/>
        <end position="98"/>
    </location>
</feature>
<accession>A0A848HDI6</accession>
<sequence length="171" mass="18182">MDTLVGSHSWKWRAVDWTAAAVSGLAAGAVLMVLDLLWSSLFSPEGPWRTSHMIAPIFIGDATYRATGYAFSTAVVGVALAVHYVLGIAFGLIMAAIMAQFRADGSPGTAAAAGGILGMALYLVNFDLLVGLGFFPWLVEMQGPETFAAHVLFGVVAALLYWRLKRTETEG</sequence>
<keyword evidence="1" id="KW-0472">Membrane</keyword>
<proteinExistence type="predicted"/>
<evidence type="ECO:0000256" key="1">
    <source>
        <dbReference type="SAM" id="Phobius"/>
    </source>
</evidence>
<dbReference type="AlphaFoldDB" id="A0A848HDI6"/>
<dbReference type="RefSeq" id="WP_169421810.1">
    <property type="nucleotide sequence ID" value="NZ_JABBFX010000003.1"/>
</dbReference>